<reference evidence="2 3" key="1">
    <citation type="submission" date="2016-10" db="EMBL/GenBank/DDBJ databases">
        <authorList>
            <person name="de Groot N.N."/>
        </authorList>
    </citation>
    <scope>NUCLEOTIDE SEQUENCE [LARGE SCALE GENOMIC DNA]</scope>
    <source>
        <strain evidence="2 3">DSM 19073</strain>
    </source>
</reference>
<dbReference type="Pfam" id="PF07700">
    <property type="entry name" value="HNOB"/>
    <property type="match status" value="1"/>
</dbReference>
<evidence type="ECO:0000313" key="3">
    <source>
        <dbReference type="Proteomes" id="UP000199110"/>
    </source>
</evidence>
<evidence type="ECO:0000313" key="2">
    <source>
        <dbReference type="EMBL" id="SFJ57071.1"/>
    </source>
</evidence>
<proteinExistence type="predicted"/>
<dbReference type="Proteomes" id="UP000199110">
    <property type="component" value="Unassembled WGS sequence"/>
</dbReference>
<dbReference type="InterPro" id="IPR011644">
    <property type="entry name" value="Heme_NO-bd"/>
</dbReference>
<keyword evidence="3" id="KW-1185">Reference proteome</keyword>
<dbReference type="PANTHER" id="PTHR45655">
    <property type="entry name" value="GUANYLATE CYCLASE SOLUBLE SUBUNIT BETA-2"/>
    <property type="match status" value="1"/>
</dbReference>
<dbReference type="Gene3D" id="3.90.1520.10">
    <property type="entry name" value="H-NOX domain"/>
    <property type="match status" value="1"/>
</dbReference>
<protein>
    <submittedName>
        <fullName evidence="2">Haem-NO-binding</fullName>
    </submittedName>
</protein>
<dbReference type="GO" id="GO:0020037">
    <property type="term" value="F:heme binding"/>
    <property type="evidence" value="ECO:0007669"/>
    <property type="project" value="InterPro"/>
</dbReference>
<dbReference type="STRING" id="390807.SAMN04488095_3123"/>
<dbReference type="AlphaFoldDB" id="A0A1I3SHF6"/>
<dbReference type="PANTHER" id="PTHR45655:SF13">
    <property type="entry name" value="SOLUBLE GUANYLATE CYCLASE GCY-32-RELATED"/>
    <property type="match status" value="1"/>
</dbReference>
<accession>A0A1I3SHF6</accession>
<organism evidence="2 3">
    <name type="scientific">Jannaschia pohangensis</name>
    <dbReference type="NCBI Taxonomy" id="390807"/>
    <lineage>
        <taxon>Bacteria</taxon>
        <taxon>Pseudomonadati</taxon>
        <taxon>Pseudomonadota</taxon>
        <taxon>Alphaproteobacteria</taxon>
        <taxon>Rhodobacterales</taxon>
        <taxon>Roseobacteraceae</taxon>
        <taxon>Jannaschia</taxon>
    </lineage>
</organism>
<gene>
    <name evidence="2" type="ORF">SAMN04488095_3123</name>
</gene>
<feature type="domain" description="Heme NO-binding" evidence="1">
    <location>
        <begin position="2"/>
        <end position="161"/>
    </location>
</feature>
<dbReference type="RefSeq" id="WP_092782879.1">
    <property type="nucleotide sequence ID" value="NZ_FORA01000004.1"/>
</dbReference>
<dbReference type="InterPro" id="IPR024096">
    <property type="entry name" value="NO_sig/Golgi_transp_ligand-bd"/>
</dbReference>
<dbReference type="InterPro" id="IPR038158">
    <property type="entry name" value="H-NOX_domain_sf"/>
</dbReference>
<dbReference type="OrthoDB" id="981203at2"/>
<dbReference type="SUPFAM" id="SSF111126">
    <property type="entry name" value="Ligand-binding domain in the NO signalling and Golgi transport"/>
    <property type="match status" value="1"/>
</dbReference>
<sequence>MHGLICKSLESFIIDRHGPAVWSGIVRDAGLDFDRFEMLRTYDTRIIMALAAATAGAIKDDPFHILEDMGHWLCTEPQTEAFRRLLRFTGGTFIDLIYSLDEMHDRANMALPGIDLPDLIVSDDGSGVFSVQTTWTVPGGCSVLRGMLRAMADDYGTLVVIDETAHKRLENHWIETLTIHVYDQSHQSPREFTLTGQA</sequence>
<name>A0A1I3SHF6_9RHOB</name>
<dbReference type="EMBL" id="FORA01000004">
    <property type="protein sequence ID" value="SFJ57071.1"/>
    <property type="molecule type" value="Genomic_DNA"/>
</dbReference>
<evidence type="ECO:0000259" key="1">
    <source>
        <dbReference type="Pfam" id="PF07700"/>
    </source>
</evidence>